<proteinExistence type="predicted"/>
<keyword evidence="1" id="KW-1133">Transmembrane helix</keyword>
<evidence type="ECO:0000313" key="2">
    <source>
        <dbReference type="EMBL" id="MCA9390251.1"/>
    </source>
</evidence>
<evidence type="ECO:0000256" key="1">
    <source>
        <dbReference type="SAM" id="Phobius"/>
    </source>
</evidence>
<accession>A0A955RPB7</accession>
<dbReference type="Proteomes" id="UP000701698">
    <property type="component" value="Unassembled WGS sequence"/>
</dbReference>
<keyword evidence="1" id="KW-0472">Membrane</keyword>
<organism evidence="2 3">
    <name type="scientific">candidate division WWE3 bacterium</name>
    <dbReference type="NCBI Taxonomy" id="2053526"/>
    <lineage>
        <taxon>Bacteria</taxon>
        <taxon>Katanobacteria</taxon>
    </lineage>
</organism>
<feature type="transmembrane region" description="Helical" evidence="1">
    <location>
        <begin position="75"/>
        <end position="95"/>
    </location>
</feature>
<keyword evidence="1" id="KW-0812">Transmembrane</keyword>
<reference evidence="2" key="1">
    <citation type="submission" date="2020-04" db="EMBL/GenBank/DDBJ databases">
        <authorList>
            <person name="Zhang T."/>
        </authorList>
    </citation>
    <scope>NUCLEOTIDE SEQUENCE</scope>
    <source>
        <strain evidence="2">HKST-UBA01</strain>
    </source>
</reference>
<feature type="non-terminal residue" evidence="2">
    <location>
        <position position="96"/>
    </location>
</feature>
<name>A0A955RPB7_UNCKA</name>
<gene>
    <name evidence="2" type="ORF">KC571_02500</name>
</gene>
<dbReference type="EMBL" id="JAGQKX010000052">
    <property type="protein sequence ID" value="MCA9390251.1"/>
    <property type="molecule type" value="Genomic_DNA"/>
</dbReference>
<dbReference type="AlphaFoldDB" id="A0A955RPB7"/>
<protein>
    <submittedName>
        <fullName evidence="2">Uncharacterized protein</fullName>
    </submittedName>
</protein>
<comment type="caution">
    <text evidence="2">The sequence shown here is derived from an EMBL/GenBank/DDBJ whole genome shotgun (WGS) entry which is preliminary data.</text>
</comment>
<reference evidence="2" key="2">
    <citation type="journal article" date="2021" name="Microbiome">
        <title>Successional dynamics and alternative stable states in a saline activated sludge microbial community over 9 years.</title>
        <authorList>
            <person name="Wang Y."/>
            <person name="Ye J."/>
            <person name="Ju F."/>
            <person name="Liu L."/>
            <person name="Boyd J.A."/>
            <person name="Deng Y."/>
            <person name="Parks D.H."/>
            <person name="Jiang X."/>
            <person name="Yin X."/>
            <person name="Woodcroft B.J."/>
            <person name="Tyson G.W."/>
            <person name="Hugenholtz P."/>
            <person name="Polz M.F."/>
            <person name="Zhang T."/>
        </authorList>
    </citation>
    <scope>NUCLEOTIDE SEQUENCE</scope>
    <source>
        <strain evidence="2">HKST-UBA01</strain>
    </source>
</reference>
<feature type="transmembrane region" description="Helical" evidence="1">
    <location>
        <begin position="51"/>
        <end position="69"/>
    </location>
</feature>
<evidence type="ECO:0000313" key="3">
    <source>
        <dbReference type="Proteomes" id="UP000701698"/>
    </source>
</evidence>
<sequence>MFIPLNWLYLWQIKEYRLDRFRSHLRSLSWKKRIRLFLWGDIRKPTFTPKMVVITFLSIGLSLLLWIYLVEVSSLTVFNAIVMGFISWYCSSVIIT</sequence>